<keyword evidence="3" id="KW-0175">Coiled coil</keyword>
<name>A0AAJ3RHK4_PREIN</name>
<evidence type="ECO:0000313" key="6">
    <source>
        <dbReference type="Proteomes" id="UP000229111"/>
    </source>
</evidence>
<feature type="coiled-coil region" evidence="3">
    <location>
        <begin position="411"/>
        <end position="445"/>
    </location>
</feature>
<accession>A0AAJ3RHK4</accession>
<feature type="domain" description="Resolvase/invertase-type recombinase catalytic" evidence="4">
    <location>
        <begin position="53"/>
        <end position="208"/>
    </location>
</feature>
<dbReference type="SUPFAM" id="SSF53041">
    <property type="entry name" value="Resolvase-like"/>
    <property type="match status" value="1"/>
</dbReference>
<comment type="caution">
    <text evidence="5">The sequence shown here is derived from an EMBL/GenBank/DDBJ whole genome shotgun (WGS) entry which is preliminary data.</text>
</comment>
<dbReference type="Pfam" id="PF00239">
    <property type="entry name" value="Resolvase"/>
    <property type="match status" value="1"/>
</dbReference>
<evidence type="ECO:0000313" key="5">
    <source>
        <dbReference type="EMBL" id="PIK16944.1"/>
    </source>
</evidence>
<sequence>MVIARSSNGWRNTSSVCLLNSGSSLTAKYLHNKFIFCNFVANIGNKTDKVMKAAFLIRCSTTQQDYNRQIDDLNKVASSYNFEVSEDLIFGEYITGKDDTTKKDRKSIEQMKNAAKTHKFDVLLVNEVSRMSRDSVSGRVYVRELNNFGIPTYFRDKGKWTINLETKEVDEAFEKELGLYFDGAAEYLKSMKTFTASGRRNRLRDNQMVQGKIYGYKKLGGNDKYTRNTLVINEDEAAIIKYTYNKYLEEDSTLKTTALAVSAKFGFNCSVGKIHHILKNTSYHTGYTTVTTTDPDTKKKEVFKITFDTIIEEEFYNKATKKLEGNRASKVIRSNKQKKYLLSRLVKCSFCGASYSPSLKSTGYVNWRCHSRINNSHPDCKCDININDDKLSTVVWQFIKNELLPLTTYNKEEKERRTAEERELISSLNEDIALLSKEIKNIDTTLERAYTAYISAPESTAKLALEMYNKTLTETASKKDTINKSIETKKLHIQYAENRIDRYNRVDFTTDYINEIESDNSKKRQIFEDYIDVIYPYKAGYRLAVLEVHTTTGDCYYILLDSNQRKQQIATYIRYEFAVWQNSNERYKTIETGDYFYCPNASTIMETEELEEYLSFRELEKVCKLNEWILDYSGYPNNPNKNLISNIEKYNANKNNNK</sequence>
<dbReference type="SMART" id="SM00857">
    <property type="entry name" value="Resolvase"/>
    <property type="match status" value="1"/>
</dbReference>
<dbReference type="InterPro" id="IPR006119">
    <property type="entry name" value="Resolv_N"/>
</dbReference>
<dbReference type="InterPro" id="IPR036162">
    <property type="entry name" value="Resolvase-like_N_sf"/>
</dbReference>
<evidence type="ECO:0000256" key="3">
    <source>
        <dbReference type="SAM" id="Coils"/>
    </source>
</evidence>
<protein>
    <submittedName>
        <fullName evidence="5">Resolvase</fullName>
    </submittedName>
</protein>
<dbReference type="Proteomes" id="UP000229111">
    <property type="component" value="Unassembled WGS sequence"/>
</dbReference>
<proteinExistence type="predicted"/>
<keyword evidence="1" id="KW-0238">DNA-binding</keyword>
<dbReference type="Pfam" id="PF07508">
    <property type="entry name" value="Recombinase"/>
    <property type="match status" value="1"/>
</dbReference>
<dbReference type="EMBL" id="PEKM01000003">
    <property type="protein sequence ID" value="PIK16944.1"/>
    <property type="molecule type" value="Genomic_DNA"/>
</dbReference>
<dbReference type="GO" id="GO:0003677">
    <property type="term" value="F:DNA binding"/>
    <property type="evidence" value="ECO:0007669"/>
    <property type="project" value="UniProtKB-KW"/>
</dbReference>
<evidence type="ECO:0000256" key="1">
    <source>
        <dbReference type="ARBA" id="ARBA00023125"/>
    </source>
</evidence>
<dbReference type="PANTHER" id="PTHR30461:SF2">
    <property type="entry name" value="SERINE RECOMBINASE PINE-RELATED"/>
    <property type="match status" value="1"/>
</dbReference>
<reference evidence="5 6" key="1">
    <citation type="submission" date="2017-11" db="EMBL/GenBank/DDBJ databases">
        <title>Genome sequencing of Prevotella intermedia KCOM 1101.</title>
        <authorList>
            <person name="Kook J.-K."/>
            <person name="Park S.-N."/>
            <person name="Lim Y.K."/>
        </authorList>
    </citation>
    <scope>NUCLEOTIDE SEQUENCE [LARGE SCALE GENOMIC DNA]</scope>
    <source>
        <strain evidence="5 6">KCOM 1101</strain>
    </source>
</reference>
<dbReference type="InterPro" id="IPR050639">
    <property type="entry name" value="SSR_resolvase"/>
</dbReference>
<dbReference type="Gene3D" id="3.90.1750.20">
    <property type="entry name" value="Putative Large Serine Recombinase, Chain B, Domain 2"/>
    <property type="match status" value="1"/>
</dbReference>
<organism evidence="5 6">
    <name type="scientific">Prevotella intermedia</name>
    <dbReference type="NCBI Taxonomy" id="28131"/>
    <lineage>
        <taxon>Bacteria</taxon>
        <taxon>Pseudomonadati</taxon>
        <taxon>Bacteroidota</taxon>
        <taxon>Bacteroidia</taxon>
        <taxon>Bacteroidales</taxon>
        <taxon>Prevotellaceae</taxon>
        <taxon>Prevotella</taxon>
    </lineage>
</organism>
<evidence type="ECO:0000259" key="4">
    <source>
        <dbReference type="SMART" id="SM00857"/>
    </source>
</evidence>
<dbReference type="InterPro" id="IPR025827">
    <property type="entry name" value="Zn_ribbon_recom_dom"/>
</dbReference>
<dbReference type="GO" id="GO:0000150">
    <property type="term" value="F:DNA strand exchange activity"/>
    <property type="evidence" value="ECO:0007669"/>
    <property type="project" value="InterPro"/>
</dbReference>
<dbReference type="InterPro" id="IPR011109">
    <property type="entry name" value="DNA_bind_recombinase_dom"/>
</dbReference>
<dbReference type="Gene3D" id="3.40.50.1390">
    <property type="entry name" value="Resolvase, N-terminal catalytic domain"/>
    <property type="match status" value="1"/>
</dbReference>
<evidence type="ECO:0000256" key="2">
    <source>
        <dbReference type="ARBA" id="ARBA00023172"/>
    </source>
</evidence>
<dbReference type="AlphaFoldDB" id="A0AAJ3RHK4"/>
<keyword evidence="2" id="KW-0233">DNA recombination</keyword>
<dbReference type="PANTHER" id="PTHR30461">
    <property type="entry name" value="DNA-INVERTASE FROM LAMBDOID PROPHAGE"/>
    <property type="match status" value="1"/>
</dbReference>
<dbReference type="InterPro" id="IPR038109">
    <property type="entry name" value="DNA_bind_recomb_sf"/>
</dbReference>
<dbReference type="Pfam" id="PF13408">
    <property type="entry name" value="Zn_ribbon_recom"/>
    <property type="match status" value="1"/>
</dbReference>
<gene>
    <name evidence="5" type="ORF">CTI16_12200</name>
</gene>